<reference evidence="6 7" key="1">
    <citation type="journal article" date="2016" name="Nat. Commun.">
        <title>Thousands of microbial genomes shed light on interconnected biogeochemical processes in an aquifer system.</title>
        <authorList>
            <person name="Anantharaman K."/>
            <person name="Brown C.T."/>
            <person name="Hug L.A."/>
            <person name="Sharon I."/>
            <person name="Castelle C.J."/>
            <person name="Probst A.J."/>
            <person name="Thomas B.C."/>
            <person name="Singh A."/>
            <person name="Wilkins M.J."/>
            <person name="Karaoz U."/>
            <person name="Brodie E.L."/>
            <person name="Williams K.H."/>
            <person name="Hubbard S.S."/>
            <person name="Banfield J.F."/>
        </authorList>
    </citation>
    <scope>NUCLEOTIDE SEQUENCE [LARGE SCALE GENOMIC DNA]</scope>
</reference>
<keyword evidence="3" id="KW-0346">Stress response</keyword>
<dbReference type="Proteomes" id="UP000176850">
    <property type="component" value="Unassembled WGS sequence"/>
</dbReference>
<dbReference type="PANTHER" id="PTHR34824">
    <property type="entry name" value="HEAT-INDUCIBLE TRANSCRIPTION REPRESSOR HRCA"/>
    <property type="match status" value="1"/>
</dbReference>
<dbReference type="AlphaFoldDB" id="A0A1F7GLQ0"/>
<evidence type="ECO:0000256" key="2">
    <source>
        <dbReference type="ARBA" id="ARBA00023015"/>
    </source>
</evidence>
<sequence>MDDLTPRQTEILKTIIAEYTETGQAVGSEILDKKYNLGVSPATIRNEMVELSKKSYLKKEHFSAGRVPTAKAFRFYIQNIMQERELSTADEVSYKSDVWDHRADLHELLQTATRVLARRTGLLAVTTTDKGDVYYFGINNFLSNREFWDIAEIRSLFERFDENSYCNHIMDELARMENELLFMFEEKDASGICSSVFGEFKGKSVSGAIGVIGPRRMRYDVIVPSVRYFTSLINSIVAEQGM</sequence>
<dbReference type="PANTHER" id="PTHR34824:SF1">
    <property type="entry name" value="HEAT-INDUCIBLE TRANSCRIPTION REPRESSOR HRCA"/>
    <property type="match status" value="1"/>
</dbReference>
<evidence type="ECO:0000256" key="1">
    <source>
        <dbReference type="ARBA" id="ARBA00022491"/>
    </source>
</evidence>
<dbReference type="InterPro" id="IPR036390">
    <property type="entry name" value="WH_DNA-bd_sf"/>
</dbReference>
<evidence type="ECO:0000256" key="3">
    <source>
        <dbReference type="ARBA" id="ARBA00023016"/>
    </source>
</evidence>
<name>A0A1F7GLQ0_9BACT</name>
<dbReference type="Gene3D" id="1.10.10.10">
    <property type="entry name" value="Winged helix-like DNA-binding domain superfamily/Winged helix DNA-binding domain"/>
    <property type="match status" value="1"/>
</dbReference>
<dbReference type="Pfam" id="PF01628">
    <property type="entry name" value="HrcA"/>
    <property type="match status" value="1"/>
</dbReference>
<evidence type="ECO:0000256" key="4">
    <source>
        <dbReference type="ARBA" id="ARBA00023163"/>
    </source>
</evidence>
<dbReference type="InterPro" id="IPR021153">
    <property type="entry name" value="HrcA_C"/>
</dbReference>
<evidence type="ECO:0000313" key="6">
    <source>
        <dbReference type="EMBL" id="OGK19745.1"/>
    </source>
</evidence>
<keyword evidence="4" id="KW-0804">Transcription</keyword>
<keyword evidence="1" id="KW-0678">Repressor</keyword>
<proteinExistence type="predicted"/>
<keyword evidence="2" id="KW-0805">Transcription regulation</keyword>
<dbReference type="InterPro" id="IPR036388">
    <property type="entry name" value="WH-like_DNA-bd_sf"/>
</dbReference>
<evidence type="ECO:0000259" key="5">
    <source>
        <dbReference type="Pfam" id="PF01628"/>
    </source>
</evidence>
<gene>
    <name evidence="6" type="ORF">A2799_01040</name>
</gene>
<dbReference type="InterPro" id="IPR029016">
    <property type="entry name" value="GAF-like_dom_sf"/>
</dbReference>
<evidence type="ECO:0000313" key="7">
    <source>
        <dbReference type="Proteomes" id="UP000176850"/>
    </source>
</evidence>
<dbReference type="EMBL" id="MFZH01000006">
    <property type="protein sequence ID" value="OGK19745.1"/>
    <property type="molecule type" value="Genomic_DNA"/>
</dbReference>
<organism evidence="6 7">
    <name type="scientific">Candidatus Roizmanbacteria bacterium RIFCSPHIGHO2_01_FULL_39_24</name>
    <dbReference type="NCBI Taxonomy" id="1802032"/>
    <lineage>
        <taxon>Bacteria</taxon>
        <taxon>Candidatus Roizmaniibacteriota</taxon>
    </lineage>
</organism>
<dbReference type="SUPFAM" id="SSF55781">
    <property type="entry name" value="GAF domain-like"/>
    <property type="match status" value="1"/>
</dbReference>
<comment type="caution">
    <text evidence="6">The sequence shown here is derived from an EMBL/GenBank/DDBJ whole genome shotgun (WGS) entry which is preliminary data.</text>
</comment>
<dbReference type="InterPro" id="IPR002571">
    <property type="entry name" value="HrcA"/>
</dbReference>
<protein>
    <recommendedName>
        <fullName evidence="5">Heat-inducible transcription repressor HrcA C-terminal domain-containing protein</fullName>
    </recommendedName>
</protein>
<dbReference type="GO" id="GO:0003677">
    <property type="term" value="F:DNA binding"/>
    <property type="evidence" value="ECO:0007669"/>
    <property type="project" value="InterPro"/>
</dbReference>
<dbReference type="GO" id="GO:0045892">
    <property type="term" value="P:negative regulation of DNA-templated transcription"/>
    <property type="evidence" value="ECO:0007669"/>
    <property type="project" value="TreeGrafter"/>
</dbReference>
<dbReference type="Gene3D" id="3.30.450.40">
    <property type="match status" value="1"/>
</dbReference>
<accession>A0A1F7GLQ0</accession>
<dbReference type="SUPFAM" id="SSF46785">
    <property type="entry name" value="Winged helix' DNA-binding domain"/>
    <property type="match status" value="1"/>
</dbReference>
<feature type="domain" description="Heat-inducible transcription repressor HrcA C-terminal" evidence="5">
    <location>
        <begin position="73"/>
        <end position="222"/>
    </location>
</feature>